<dbReference type="AlphaFoldDB" id="A0A2P7MXQ1"/>
<evidence type="ECO:0000256" key="1">
    <source>
        <dbReference type="ARBA" id="ARBA00037961"/>
    </source>
</evidence>
<dbReference type="InterPro" id="IPR036409">
    <property type="entry name" value="Aldolase_II/adducin_N_sf"/>
</dbReference>
<dbReference type="InterPro" id="IPR051017">
    <property type="entry name" value="Aldolase-II_Adducin_sf"/>
</dbReference>
<dbReference type="InterPro" id="IPR001303">
    <property type="entry name" value="Aldolase_II/adducin_N"/>
</dbReference>
<dbReference type="OrthoDB" id="9794581at2"/>
<gene>
    <name evidence="3" type="ORF">C7K55_06035</name>
</gene>
<comment type="caution">
    <text evidence="3">The sequence shown here is derived from an EMBL/GenBank/DDBJ whole genome shotgun (WGS) entry which is preliminary data.</text>
</comment>
<sequence>MADPISPGEIAGIQLTAKSLRDLSPPQFSCVAAERRHRQERLAGALRIFGRLGFGEGVAGHITARDPEFPDHFWVNPFALSFNRVRVSDLLLVNHAGEVVIGDRPVNRAAFVLHAAIHELRPEVIAAAHAHSPYGKAFSSLGKRLDPITQDCCIFFNDHELIQEDGGKVVLEEAAGRSFAAQFMQGKAAIHQNHGLFSVGESVDAAAFWFISMERCCQSQLLAEAAGSPQLIREDWATYTRTHIGRPQDGWLGFQSFWEDILHSDPDLLE</sequence>
<protein>
    <submittedName>
        <fullName evidence="3">Class II aldolase/adducin family protein</fullName>
    </submittedName>
</protein>
<proteinExistence type="inferred from homology"/>
<dbReference type="PANTHER" id="PTHR10672">
    <property type="entry name" value="ADDUCIN"/>
    <property type="match status" value="1"/>
</dbReference>
<dbReference type="SMART" id="SM01007">
    <property type="entry name" value="Aldolase_II"/>
    <property type="match status" value="1"/>
</dbReference>
<accession>A0A2P7MXQ1</accession>
<dbReference type="Proteomes" id="UP000243002">
    <property type="component" value="Unassembled WGS sequence"/>
</dbReference>
<organism evidence="3 4">
    <name type="scientific">Cyanobium usitatum str. Tous</name>
    <dbReference type="NCBI Taxonomy" id="2116684"/>
    <lineage>
        <taxon>Bacteria</taxon>
        <taxon>Bacillati</taxon>
        <taxon>Cyanobacteriota</taxon>
        <taxon>Cyanophyceae</taxon>
        <taxon>Synechococcales</taxon>
        <taxon>Prochlorococcaceae</taxon>
        <taxon>Cyanobium</taxon>
    </lineage>
</organism>
<name>A0A2P7MXQ1_9CYAN</name>
<dbReference type="NCBIfam" id="NF004855">
    <property type="entry name" value="PRK06208.1"/>
    <property type="match status" value="1"/>
</dbReference>
<evidence type="ECO:0000313" key="4">
    <source>
        <dbReference type="Proteomes" id="UP000243002"/>
    </source>
</evidence>
<reference evidence="3 4" key="1">
    <citation type="journal article" date="2018" name="Environ. Microbiol.">
        <title>Ecological and genomic features of two widespread freshwater picocyanobacteria.</title>
        <authorList>
            <person name="Cabello-Yeves P.J."/>
            <person name="Picazo A."/>
            <person name="Camacho A."/>
            <person name="Callieri C."/>
            <person name="Rosselli R."/>
            <person name="Roda-Garcia J.J."/>
            <person name="Coutinho F.H."/>
            <person name="Rodriguez-Valera F."/>
        </authorList>
    </citation>
    <scope>NUCLEOTIDE SEQUENCE [LARGE SCALE GENOMIC DNA]</scope>
    <source>
        <strain evidence="3 4">Tous</strain>
    </source>
</reference>
<keyword evidence="4" id="KW-1185">Reference proteome</keyword>
<dbReference type="SUPFAM" id="SSF53639">
    <property type="entry name" value="AraD/HMP-PK domain-like"/>
    <property type="match status" value="1"/>
</dbReference>
<dbReference type="Gene3D" id="3.40.225.10">
    <property type="entry name" value="Class II aldolase/adducin N-terminal domain"/>
    <property type="match status" value="1"/>
</dbReference>
<dbReference type="FunFam" id="3.40.225.10:FF:000009">
    <property type="entry name" value="Class II aldolase/adducin N-terminal"/>
    <property type="match status" value="1"/>
</dbReference>
<evidence type="ECO:0000313" key="3">
    <source>
        <dbReference type="EMBL" id="PSJ05986.1"/>
    </source>
</evidence>
<dbReference type="PANTHER" id="PTHR10672:SF3">
    <property type="entry name" value="PROTEIN HU-LI TAI SHAO"/>
    <property type="match status" value="1"/>
</dbReference>
<dbReference type="RefSeq" id="WP_106502505.1">
    <property type="nucleotide sequence ID" value="NZ_PXXO01000005.1"/>
</dbReference>
<evidence type="ECO:0000259" key="2">
    <source>
        <dbReference type="SMART" id="SM01007"/>
    </source>
</evidence>
<feature type="domain" description="Class II aldolase/adducin N-terminal" evidence="2">
    <location>
        <begin position="40"/>
        <end position="221"/>
    </location>
</feature>
<dbReference type="GO" id="GO:0051015">
    <property type="term" value="F:actin filament binding"/>
    <property type="evidence" value="ECO:0007669"/>
    <property type="project" value="TreeGrafter"/>
</dbReference>
<comment type="similarity">
    <text evidence="1">Belongs to the aldolase class II family.</text>
</comment>
<dbReference type="EMBL" id="PXXO01000005">
    <property type="protein sequence ID" value="PSJ05986.1"/>
    <property type="molecule type" value="Genomic_DNA"/>
</dbReference>
<dbReference type="GO" id="GO:0005856">
    <property type="term" value="C:cytoskeleton"/>
    <property type="evidence" value="ECO:0007669"/>
    <property type="project" value="TreeGrafter"/>
</dbReference>
<dbReference type="Pfam" id="PF00596">
    <property type="entry name" value="Aldolase_II"/>
    <property type="match status" value="1"/>
</dbReference>